<feature type="domain" description="Nephrocystin 3-like N-terminal" evidence="2">
    <location>
        <begin position="44"/>
        <end position="111"/>
    </location>
</feature>
<accession>A0A9P5WY43</accession>
<dbReference type="AlphaFoldDB" id="A0A9P5WY43"/>
<dbReference type="EMBL" id="MU153249">
    <property type="protein sequence ID" value="KAF9439857.1"/>
    <property type="molecule type" value="Genomic_DNA"/>
</dbReference>
<dbReference type="InterPro" id="IPR056884">
    <property type="entry name" value="NPHP3-like_N"/>
</dbReference>
<reference evidence="3" key="1">
    <citation type="submission" date="2020-11" db="EMBL/GenBank/DDBJ databases">
        <authorList>
            <consortium name="DOE Joint Genome Institute"/>
            <person name="Ahrendt S."/>
            <person name="Riley R."/>
            <person name="Andreopoulos W."/>
            <person name="Labutti K."/>
            <person name="Pangilinan J."/>
            <person name="Ruiz-Duenas F.J."/>
            <person name="Barrasa J.M."/>
            <person name="Sanchez-Garcia M."/>
            <person name="Camarero S."/>
            <person name="Miyauchi S."/>
            <person name="Serrano A."/>
            <person name="Linde D."/>
            <person name="Babiker R."/>
            <person name="Drula E."/>
            <person name="Ayuso-Fernandez I."/>
            <person name="Pacheco R."/>
            <person name="Padilla G."/>
            <person name="Ferreira P."/>
            <person name="Barriuso J."/>
            <person name="Kellner H."/>
            <person name="Castanera R."/>
            <person name="Alfaro M."/>
            <person name="Ramirez L."/>
            <person name="Pisabarro A.G."/>
            <person name="Kuo A."/>
            <person name="Tritt A."/>
            <person name="Lipzen A."/>
            <person name="He G."/>
            <person name="Yan M."/>
            <person name="Ng V."/>
            <person name="Cullen D."/>
            <person name="Martin F."/>
            <person name="Rosso M.-N."/>
            <person name="Henrissat B."/>
            <person name="Hibbett D."/>
            <person name="Martinez A.T."/>
            <person name="Grigoriev I.V."/>
        </authorList>
    </citation>
    <scope>NUCLEOTIDE SEQUENCE</scope>
    <source>
        <strain evidence="3">MF-IS2</strain>
    </source>
</reference>
<organism evidence="3 4">
    <name type="scientific">Macrolepiota fuliginosa MF-IS2</name>
    <dbReference type="NCBI Taxonomy" id="1400762"/>
    <lineage>
        <taxon>Eukaryota</taxon>
        <taxon>Fungi</taxon>
        <taxon>Dikarya</taxon>
        <taxon>Basidiomycota</taxon>
        <taxon>Agaricomycotina</taxon>
        <taxon>Agaricomycetes</taxon>
        <taxon>Agaricomycetidae</taxon>
        <taxon>Agaricales</taxon>
        <taxon>Agaricineae</taxon>
        <taxon>Agaricaceae</taxon>
        <taxon>Macrolepiota</taxon>
    </lineage>
</organism>
<comment type="caution">
    <text evidence="3">The sequence shown here is derived from an EMBL/GenBank/DDBJ whole genome shotgun (WGS) entry which is preliminary data.</text>
</comment>
<evidence type="ECO:0000313" key="4">
    <source>
        <dbReference type="Proteomes" id="UP000807342"/>
    </source>
</evidence>
<dbReference type="Pfam" id="PF24883">
    <property type="entry name" value="NPHP3_N"/>
    <property type="match status" value="1"/>
</dbReference>
<evidence type="ECO:0000259" key="2">
    <source>
        <dbReference type="Pfam" id="PF24883"/>
    </source>
</evidence>
<evidence type="ECO:0000313" key="3">
    <source>
        <dbReference type="EMBL" id="KAF9439857.1"/>
    </source>
</evidence>
<protein>
    <recommendedName>
        <fullName evidence="2">Nephrocystin 3-like N-terminal domain-containing protein</fullName>
    </recommendedName>
</protein>
<sequence length="113" mass="12649">MDGDNSNERHLMKLLSKHIIIGAKFDSSDHCPSCHPDTRLDITHSIQSWMYNLVHKYKILWLHGPAGVGKSAILQMVTEAASKSASSILSATLFFSHPNSRDNPKRVFITIAY</sequence>
<dbReference type="SUPFAM" id="SSF52540">
    <property type="entry name" value="P-loop containing nucleoside triphosphate hydrolases"/>
    <property type="match status" value="1"/>
</dbReference>
<evidence type="ECO:0000256" key="1">
    <source>
        <dbReference type="ARBA" id="ARBA00022737"/>
    </source>
</evidence>
<keyword evidence="1" id="KW-0677">Repeat</keyword>
<dbReference type="OrthoDB" id="5967843at2759"/>
<proteinExistence type="predicted"/>
<dbReference type="InterPro" id="IPR027417">
    <property type="entry name" value="P-loop_NTPase"/>
</dbReference>
<dbReference type="Proteomes" id="UP000807342">
    <property type="component" value="Unassembled WGS sequence"/>
</dbReference>
<keyword evidence="4" id="KW-1185">Reference proteome</keyword>
<name>A0A9P5WY43_9AGAR</name>
<gene>
    <name evidence="3" type="ORF">P691DRAFT_768703</name>
</gene>